<dbReference type="SUPFAM" id="SSF54695">
    <property type="entry name" value="POZ domain"/>
    <property type="match status" value="1"/>
</dbReference>
<keyword evidence="3" id="KW-0238">DNA-binding</keyword>
<dbReference type="GO" id="GO:0003677">
    <property type="term" value="F:DNA binding"/>
    <property type="evidence" value="ECO:0007669"/>
    <property type="project" value="UniProtKB-UniRule"/>
</dbReference>
<feature type="compositionally biased region" description="Low complexity" evidence="4">
    <location>
        <begin position="425"/>
        <end position="435"/>
    </location>
</feature>
<feature type="DNA-binding region" description="H-T-H motif" evidence="3">
    <location>
        <begin position="585"/>
        <end position="605"/>
    </location>
</feature>
<feature type="region of interest" description="Disordered" evidence="4">
    <location>
        <begin position="416"/>
        <end position="466"/>
    </location>
</feature>
<dbReference type="FlyBase" id="FBgn0263108">
    <property type="gene designation" value="BtbVII"/>
</dbReference>
<evidence type="ECO:0000313" key="9">
    <source>
        <dbReference type="Proteomes" id="UP000000803"/>
    </source>
</evidence>
<sequence length="748" mass="78959">MSVQQFCLRWNNHQPNFISVCSSLLHNGTLVDVTLAAEGRQLQAHKIVLSACSSYFQALFTTNPCQHPIVILKDVQYDDLKTMVDFMYYGEVNVSQEQLPHILKTAEMLKIKGLAEMPTDPANLTKSDSKSSTDGTEMVGGAGVGTGAGNSAGSLGAGSGSSVGDSLWSSSEAQQFQQQQQQQAQQQAQQQHHHHQQQQQLQQQQQQAQQQQQQQQHHHHHHQQQQSGQAQAAQTHHHQMRRTPSPLSAGTSPATRRKRLRKSSNNGELELGSGDRNNAEEQHNSSLDAGSGAGNAGLSLAQMNQMTFGAGGGLAGHSLHAAKLLKESASAELEQQPQDSDLDDGHGHLHMQIKPEVDIGGVNQTMPLDISGGTTPSEHDAPNSQSSHSGLQWTVVDSNYPRFSLPACQSNLLGNGGGSGGGAGSQSSGANSAGGVNSDQRQQHEAQQQATQQQQHLQQLHYQQQQQQEQASASGQAYSSQIITVNNLVGSYATAAQNLSPTSPNESNMVQSVYSQGPTPTQSPVHAGVGGASAAGGAAGNASAGNGGAPGAANQVVKRKRSVNPQGDENFIRALEAVRTGGIGFCKAARLYGVNNRTLWLEYKKRGYPVSRPSIKARVVKQEPNLSPSPTPSTNQGDDNTNETLGMQIPPQAETPTPSLMCTSHHTGLGSGAGSLPAGGNSHPAIGVMSLFDPRYMDSPGNVHSMTRQRYIEATGGGAGAGTGAGTGTINVNPTTAMNLQSINFNSI</sequence>
<dbReference type="PROSITE" id="PS50960">
    <property type="entry name" value="HTH_PSQ"/>
    <property type="match status" value="1"/>
</dbReference>
<dbReference type="SUPFAM" id="SSF46689">
    <property type="entry name" value="Homeodomain-like"/>
    <property type="match status" value="1"/>
</dbReference>
<dbReference type="Gene3D" id="3.30.710.10">
    <property type="entry name" value="Potassium Channel Kv1.1, Chain A"/>
    <property type="match status" value="1"/>
</dbReference>
<evidence type="ECO:0000313" key="7">
    <source>
        <dbReference type="EMBL" id="AGB94050.1"/>
    </source>
</evidence>
<dbReference type="Pfam" id="PF05225">
    <property type="entry name" value="HTH_psq"/>
    <property type="match status" value="1"/>
</dbReference>
<protein>
    <submittedName>
        <fullName evidence="7">BTB-protein-VII, isoform H</fullName>
    </submittedName>
</protein>
<feature type="compositionally biased region" description="Polar residues" evidence="4">
    <location>
        <begin position="499"/>
        <end position="524"/>
    </location>
</feature>
<reference evidence="7 9" key="2">
    <citation type="journal article" date="2002" name="Genome Biol.">
        <title>Finishing a whole-genome shotgun: release 3 of the Drosophila melanogaster euchromatic genome sequence.</title>
        <authorList>
            <person name="Celniker S.E."/>
            <person name="Wheeler D.A."/>
            <person name="Kronmiller B."/>
            <person name="Carlson J.W."/>
            <person name="Halpern A."/>
            <person name="Patel S."/>
            <person name="Adams M."/>
            <person name="Champe M."/>
            <person name="Dugan S.P."/>
            <person name="Frise E."/>
            <person name="Hodgson A."/>
            <person name="George R.A."/>
            <person name="Hoskins R.A."/>
            <person name="Laverty T."/>
            <person name="Muzny D.M."/>
            <person name="Nelson C.R."/>
            <person name="Pacleb J.M."/>
            <person name="Park S."/>
            <person name="Pfeiffer B.D."/>
            <person name="Richards S."/>
            <person name="Sodergren E.J."/>
            <person name="Svirskas R."/>
            <person name="Tabor P.E."/>
            <person name="Wan K."/>
            <person name="Stapleton M."/>
            <person name="Sutton G.G."/>
            <person name="Venter C."/>
            <person name="Weinstock G."/>
            <person name="Scherer S.E."/>
            <person name="Myers E.W."/>
            <person name="Gibbs R.A."/>
            <person name="Rubin G.M."/>
        </authorList>
    </citation>
    <scope>NUCLEOTIDE SEQUENCE [LARGE SCALE GENOMIC DNA]</scope>
    <source>
        <strain evidence="9">Berkeley</strain>
    </source>
</reference>
<dbReference type="ExpressionAtlas" id="M9PE48">
    <property type="expression patterns" value="baseline and differential"/>
</dbReference>
<keyword evidence="2 3" id="KW-0539">Nucleus</keyword>
<dbReference type="InterPro" id="IPR051095">
    <property type="entry name" value="Dros_DevTransReg"/>
</dbReference>
<reference evidence="7 9" key="5">
    <citation type="journal article" date="2002" name="Genome Biol.">
        <title>Heterochromatic sequences in a Drosophila whole-genome shotgun assembly.</title>
        <authorList>
            <person name="Hoskins R.A."/>
            <person name="Smith C.D."/>
            <person name="Carlson J.W."/>
            <person name="Carvalho A.B."/>
            <person name="Halpern A."/>
            <person name="Kaminker J.S."/>
            <person name="Kennedy C."/>
            <person name="Mungall C.J."/>
            <person name="Sullivan B.A."/>
            <person name="Sutton G.G."/>
            <person name="Yasuhara J.C."/>
            <person name="Wakimoto B.T."/>
            <person name="Myers E.W."/>
            <person name="Celniker S.E."/>
            <person name="Rubin G.M."/>
            <person name="Karpen G.H."/>
        </authorList>
    </citation>
    <scope>NUCLEOTIDE SEQUENCE [LARGE SCALE GENOMIC DNA]</scope>
    <source>
        <strain evidence="9">Berkeley</strain>
    </source>
</reference>
<feature type="compositionally biased region" description="Low complexity" evidence="4">
    <location>
        <begin position="224"/>
        <end position="234"/>
    </location>
</feature>
<evidence type="ECO:0000256" key="3">
    <source>
        <dbReference type="PROSITE-ProRule" id="PRU00320"/>
    </source>
</evidence>
<dbReference type="InterPro" id="IPR011333">
    <property type="entry name" value="SKP1/BTB/POZ_sf"/>
</dbReference>
<evidence type="ECO:0000256" key="1">
    <source>
        <dbReference type="ARBA" id="ARBA00004123"/>
    </source>
</evidence>
<evidence type="ECO:0000256" key="4">
    <source>
        <dbReference type="SAM" id="MobiDB-lite"/>
    </source>
</evidence>
<dbReference type="Bgee" id="FBgn0263108">
    <property type="expression patterns" value="Expressed in adult oenocyte (Drosophila) in body wall and 284 other cell types or tissues"/>
</dbReference>
<reference evidence="7 9" key="10">
    <citation type="journal article" date="2015" name="G3 (Bethesda)">
        <title>Gene Model Annotations for Drosophila melanogaster: The Rule-Benders.</title>
        <authorList>
            <consortium name="FlyBase Consortium"/>
            <person name="Crosby M.A."/>
            <person name="Gramates L.S."/>
            <person name="Dos Santos G."/>
            <person name="Matthews B.B."/>
            <person name="St Pierre S.E."/>
            <person name="Zhou P."/>
            <person name="Schroeder A.J."/>
            <person name="Falls K."/>
            <person name="Emmert D.B."/>
            <person name="Russo S.M."/>
            <person name="Gelbart W.M."/>
            <person name="null"/>
        </authorList>
    </citation>
    <scope>NUCLEOTIDE SEQUENCE [LARGE SCALE GENOMIC DNA]</scope>
    <source>
        <strain evidence="9">Berkeley</strain>
    </source>
</reference>
<reference evidence="7 9" key="9">
    <citation type="journal article" date="2015" name="G3 (Bethesda)">
        <title>Gene Model Annotations for Drosophila melanogaster: Impact of High-Throughput Data.</title>
        <authorList>
            <consortium name="FlyBase Consortium"/>
            <person name="Matthews B.B."/>
            <person name="Dos Santos G."/>
            <person name="Crosby M.A."/>
            <person name="Emmert D.B."/>
            <person name="St Pierre S.E."/>
            <person name="Gramates L.S."/>
            <person name="Zhou P."/>
            <person name="Schroeder A.J."/>
            <person name="Falls K."/>
            <person name="Strelets V."/>
            <person name="Russo S.M."/>
            <person name="Gelbart W.M."/>
            <person name="null"/>
        </authorList>
    </citation>
    <scope>NUCLEOTIDE SEQUENCE [LARGE SCALE GENOMIC DNA]</scope>
    <source>
        <strain evidence="9">Berkeley</strain>
    </source>
</reference>
<feature type="region of interest" description="Disordered" evidence="4">
    <location>
        <begin position="614"/>
        <end position="665"/>
    </location>
</feature>
<feature type="domain" description="HTH psq-type" evidence="6">
    <location>
        <begin position="557"/>
        <end position="609"/>
    </location>
</feature>
<dbReference type="InterPro" id="IPR000210">
    <property type="entry name" value="BTB/POZ_dom"/>
</dbReference>
<dbReference type="InterPro" id="IPR007889">
    <property type="entry name" value="HTH_Psq"/>
</dbReference>
<reference evidence="7 9" key="4">
    <citation type="journal article" date="2002" name="Genome Biol.">
        <title>The transposable elements of the Drosophila melanogaster euchromatin: a genomics perspective.</title>
        <authorList>
            <person name="Kaminker J.S."/>
            <person name="Bergman C.M."/>
            <person name="Kronmiller B."/>
            <person name="Carlson J."/>
            <person name="Svirskas R."/>
            <person name="Patel S."/>
            <person name="Frise E."/>
            <person name="Wheeler D.A."/>
            <person name="Lewis S.E."/>
            <person name="Rubin G.M."/>
            <person name="Ashburner M."/>
            <person name="Celniker S.E."/>
        </authorList>
    </citation>
    <scope>NUCLEOTIDE SEQUENCE [LARGE SCALE GENOMIC DNA]</scope>
    <source>
        <strain evidence="9">Berkeley</strain>
    </source>
</reference>
<feature type="region of interest" description="Disordered" evidence="4">
    <location>
        <begin position="118"/>
        <end position="291"/>
    </location>
</feature>
<evidence type="ECO:0000259" key="6">
    <source>
        <dbReference type="PROSITE" id="PS50960"/>
    </source>
</evidence>
<feature type="compositionally biased region" description="Polar residues" evidence="4">
    <location>
        <begin position="245"/>
        <end position="254"/>
    </location>
</feature>
<reference evidence="7 9" key="11">
    <citation type="journal article" date="2015" name="Genome Res.">
        <title>The Release 6 reference sequence of the Drosophila melanogaster genome.</title>
        <authorList>
            <person name="Hoskins R.A."/>
            <person name="Carlson J.W."/>
            <person name="Wan K.H."/>
            <person name="Park S."/>
            <person name="Mendez I."/>
            <person name="Galle S.E."/>
            <person name="Booth B.W."/>
            <person name="Pfeiffer B.D."/>
            <person name="George R.A."/>
            <person name="Svirskas R."/>
            <person name="Krzywinski M."/>
            <person name="Schein J."/>
            <person name="Accardo M.C."/>
            <person name="Damia E."/>
            <person name="Messina G."/>
            <person name="Mendez-Lago M."/>
            <person name="de Pablos B."/>
            <person name="Demakova O.V."/>
            <person name="Andreyeva E.N."/>
            <person name="Boldyreva L.V."/>
            <person name="Marra M."/>
            <person name="Carvalho A.B."/>
            <person name="Dimitri P."/>
            <person name="Villasante A."/>
            <person name="Zhimulev I.F."/>
            <person name="Rubin G.M."/>
            <person name="Karpen G.H."/>
            <person name="Celniker S.E."/>
        </authorList>
    </citation>
    <scope>NUCLEOTIDE SEQUENCE [LARGE SCALE GENOMIC DNA]</scope>
    <source>
        <strain evidence="9">Berkeley</strain>
    </source>
</reference>
<dbReference type="Gene3D" id="1.10.10.60">
    <property type="entry name" value="Homeodomain-like"/>
    <property type="match status" value="1"/>
</dbReference>
<evidence type="ECO:0000313" key="8">
    <source>
        <dbReference type="FlyBase" id="FBgn0263108"/>
    </source>
</evidence>
<dbReference type="HOGENOM" id="CLU_015610_0_0_1"/>
<dbReference type="PANTHER" id="PTHR23110:SF81">
    <property type="entry name" value="BTB-PROTEIN-VII, ISOFORM F-RELATED"/>
    <property type="match status" value="1"/>
</dbReference>
<feature type="compositionally biased region" description="Polar residues" evidence="4">
    <location>
        <begin position="362"/>
        <end position="389"/>
    </location>
</feature>
<reference evidence="7 9" key="7">
    <citation type="journal article" date="2007" name="Science">
        <title>The Release 5.1 annotation of Drosophila melanogaster heterochromatin.</title>
        <authorList>
            <person name="Smith C.D."/>
            <person name="Shu S."/>
            <person name="Mungall C.J."/>
            <person name="Karpen G.H."/>
        </authorList>
    </citation>
    <scope>NUCLEOTIDE SEQUENCE [LARGE SCALE GENOMIC DNA]</scope>
    <source>
        <strain evidence="9">Berkeley</strain>
    </source>
</reference>
<reference evidence="7 9" key="8">
    <citation type="journal article" date="2007" name="Science">
        <title>Sequence finishing and mapping of Drosophila melanogaster heterochromatin.</title>
        <authorList>
            <person name="Hoskins R.A."/>
            <person name="Carlson J.W."/>
            <person name="Kennedy C."/>
            <person name="Acevedo D."/>
            <person name="Evans-Holm M."/>
            <person name="Frise E."/>
            <person name="Wan K.H."/>
            <person name="Park S."/>
            <person name="Mendez-Lago M."/>
            <person name="Rossi F."/>
            <person name="Villasante A."/>
            <person name="Dimitri P."/>
            <person name="Karpen G.H."/>
            <person name="Celniker S.E."/>
        </authorList>
    </citation>
    <scope>NUCLEOTIDE SEQUENCE [LARGE SCALE GENOMIC DNA]</scope>
    <source>
        <strain evidence="9">Berkeley</strain>
    </source>
</reference>
<comment type="subcellular location">
    <subcellularLocation>
        <location evidence="1 3">Nucleus</location>
    </subcellularLocation>
</comment>
<reference evidence="7 9" key="6">
    <citation type="journal article" date="2005" name="PLoS Comput. Biol.">
        <title>Combined evidence annotation of transposable elements in genome sequences.</title>
        <authorList>
            <person name="Quesneville H."/>
            <person name="Bergman C.M."/>
            <person name="Andrieu O."/>
            <person name="Autard D."/>
            <person name="Nouaud D."/>
            <person name="Ashburner M."/>
            <person name="Anxolabehere D."/>
        </authorList>
    </citation>
    <scope>NUCLEOTIDE SEQUENCE [LARGE SCALE GENOMIC DNA]</scope>
    <source>
        <strain evidence="9">Berkeley</strain>
    </source>
</reference>
<evidence type="ECO:0000259" key="5">
    <source>
        <dbReference type="PROSITE" id="PS50097"/>
    </source>
</evidence>
<dbReference type="CTD" id="38376"/>
<feature type="compositionally biased region" description="Polar residues" evidence="4">
    <location>
        <begin position="654"/>
        <end position="665"/>
    </location>
</feature>
<feature type="compositionally biased region" description="Low complexity" evidence="4">
    <location>
        <begin position="197"/>
        <end position="215"/>
    </location>
</feature>
<proteinExistence type="predicted"/>
<feature type="compositionally biased region" description="Gly residues" evidence="4">
    <location>
        <begin position="138"/>
        <end position="161"/>
    </location>
</feature>
<keyword evidence="9" id="KW-1185">Reference proteome</keyword>
<dbReference type="SMART" id="SM00225">
    <property type="entry name" value="BTB"/>
    <property type="match status" value="1"/>
</dbReference>
<evidence type="ECO:0000256" key="2">
    <source>
        <dbReference type="ARBA" id="ARBA00023242"/>
    </source>
</evidence>
<reference evidence="7 9" key="1">
    <citation type="journal article" date="2000" name="Science">
        <title>The genome sequence of Drosophila melanogaster.</title>
        <authorList>
            <person name="Adams M.D."/>
            <person name="Celniker S.E."/>
            <person name="Holt R.A."/>
            <person name="Evans C.A."/>
            <person name="Gocayne J.D."/>
            <person name="Amanatides P.G."/>
            <person name="Scherer S.E."/>
            <person name="Li P.W."/>
            <person name="Hoskins R.A."/>
            <person name="Galle R.F."/>
            <person name="George R.A."/>
            <person name="Lewis S.E."/>
            <person name="Richards S."/>
            <person name="Ashburner M."/>
            <person name="Henderson S.N."/>
            <person name="Sutton G.G."/>
            <person name="Wortman J.R."/>
            <person name="Yandell M.D."/>
            <person name="Zhang Q."/>
            <person name="Chen L.X."/>
            <person name="Brandon R.C."/>
            <person name="Rogers Y.H."/>
            <person name="Blazej R.G."/>
            <person name="Champe M."/>
            <person name="Pfeiffer B.D."/>
            <person name="Wan K.H."/>
            <person name="Doyle C."/>
            <person name="Baxter E.G."/>
            <person name="Helt G."/>
            <person name="Nelson C.R."/>
            <person name="Gabor G.L."/>
            <person name="Abril J.F."/>
            <person name="Agbayani A."/>
            <person name="An H.J."/>
            <person name="Andrews-Pfannkoch C."/>
            <person name="Baldwin D."/>
            <person name="Ballew R.M."/>
            <person name="Basu A."/>
            <person name="Baxendale J."/>
            <person name="Bayraktaroglu L."/>
            <person name="Beasley E.M."/>
            <person name="Beeson K.Y."/>
            <person name="Benos P.V."/>
            <person name="Berman B.P."/>
            <person name="Bhandari D."/>
            <person name="Bolshakov S."/>
            <person name="Borkova D."/>
            <person name="Botchan M.R."/>
            <person name="Bouck J."/>
            <person name="Brokstein P."/>
            <person name="Brottier P."/>
            <person name="Burtis K.C."/>
            <person name="Busam D.A."/>
            <person name="Butler H."/>
            <person name="Cadieu E."/>
            <person name="Center A."/>
            <person name="Chandra I."/>
            <person name="Cherry J.M."/>
            <person name="Cawley S."/>
            <person name="Dahlke C."/>
            <person name="Davenport L.B."/>
            <person name="Davies P."/>
            <person name="de Pablos B."/>
            <person name="Delcher A."/>
            <person name="Deng Z."/>
            <person name="Mays A.D."/>
            <person name="Dew I."/>
            <person name="Dietz S.M."/>
            <person name="Dodson K."/>
            <person name="Doup L.E."/>
            <person name="Downes M."/>
            <person name="Dugan-Rocha S."/>
            <person name="Dunkov B.C."/>
            <person name="Dunn P."/>
            <person name="Durbin K.J."/>
            <person name="Evangelista C.C."/>
            <person name="Ferraz C."/>
            <person name="Ferriera S."/>
            <person name="Fleischmann W."/>
            <person name="Fosler C."/>
            <person name="Gabrielian A.E."/>
            <person name="Garg N.S."/>
            <person name="Gelbart W.M."/>
            <person name="Glasser K."/>
            <person name="Glodek A."/>
            <person name="Gong F."/>
            <person name="Gorrell J.H."/>
            <person name="Gu Z."/>
            <person name="Guan P."/>
            <person name="Harris M."/>
            <person name="Harris N.L."/>
            <person name="Harvey D."/>
            <person name="Heiman T.J."/>
            <person name="Hernandez J.R."/>
            <person name="Houck J."/>
            <person name="Hostin D."/>
            <person name="Houston K.A."/>
            <person name="Howland T.J."/>
            <person name="Wei M.H."/>
            <person name="Ibegwam C."/>
            <person name="Jalali M."/>
            <person name="Kalush F."/>
            <person name="Karpen G.H."/>
            <person name="Ke Z."/>
            <person name="Kennison J.A."/>
            <person name="Ketchum K.A."/>
            <person name="Kimmel B.E."/>
            <person name="Kodira C.D."/>
            <person name="Kraft C."/>
            <person name="Kravitz S."/>
            <person name="Kulp D."/>
            <person name="Lai Z."/>
            <person name="Lasko P."/>
            <person name="Lei Y."/>
            <person name="Levitsky A.A."/>
            <person name="Li J."/>
            <person name="Li Z."/>
            <person name="Liang Y."/>
            <person name="Lin X."/>
            <person name="Liu X."/>
            <person name="Mattei B."/>
            <person name="McIntosh T.C."/>
            <person name="McLeod M.P."/>
            <person name="McPherson D."/>
            <person name="Merkulov G."/>
            <person name="Milshina N.V."/>
            <person name="Mobarry C."/>
            <person name="Morris J."/>
            <person name="Moshrefi A."/>
            <person name="Mount S.M."/>
            <person name="Moy M."/>
            <person name="Murphy B."/>
            <person name="Murphy L."/>
            <person name="Muzny D.M."/>
            <person name="Nelson D.L."/>
            <person name="Nelson D.R."/>
            <person name="Nelson K.A."/>
            <person name="Nixon K."/>
            <person name="Nusskern D.R."/>
            <person name="Pacleb J.M."/>
            <person name="Palazzolo M."/>
            <person name="Pittman G.S."/>
            <person name="Pan S."/>
            <person name="Pollard J."/>
            <person name="Puri V."/>
            <person name="Reese M.G."/>
            <person name="Reinert K."/>
            <person name="Remington K."/>
            <person name="Saunders R.D."/>
            <person name="Scheeler F."/>
            <person name="Shen H."/>
            <person name="Shue B.C."/>
            <person name="Siden-Kiamos I."/>
            <person name="Simpson M."/>
            <person name="Skupski M.P."/>
            <person name="Smith T."/>
            <person name="Spier E."/>
            <person name="Spradling A.C."/>
            <person name="Stapleton M."/>
            <person name="Strong R."/>
            <person name="Sun E."/>
            <person name="Svirskas R."/>
            <person name="Tector C."/>
            <person name="Turner R."/>
            <person name="Venter E."/>
            <person name="Wang A.H."/>
            <person name="Wang X."/>
            <person name="Wang Z.Y."/>
            <person name="Wassarman D.A."/>
            <person name="Weinstock G.M."/>
            <person name="Weissenbach J."/>
            <person name="Williams S.M."/>
            <person name="WoodageT"/>
            <person name="Worley K.C."/>
            <person name="Wu D."/>
            <person name="Yang S."/>
            <person name="Yao Q.A."/>
            <person name="Ye J."/>
            <person name="Yeh R.F."/>
            <person name="Zaveri J.S."/>
            <person name="Zhan M."/>
            <person name="Zhang G."/>
            <person name="Zhao Q."/>
            <person name="Zheng L."/>
            <person name="Zheng X.H."/>
            <person name="Zhong F.N."/>
            <person name="Zhong W."/>
            <person name="Zhou X."/>
            <person name="Zhu S."/>
            <person name="Zhu X."/>
            <person name="Smith H.O."/>
            <person name="Gibbs R.A."/>
            <person name="Myers E.W."/>
            <person name="Rubin G.M."/>
            <person name="Venter J.C."/>
        </authorList>
    </citation>
    <scope>NUCLEOTIDE SEQUENCE [LARGE SCALE GENOMIC DNA]</scope>
    <source>
        <strain evidence="9">Berkeley</strain>
    </source>
</reference>
<dbReference type="BioGRID-ORCS" id="38376">
    <property type="hits" value="0 hits in 1 CRISPR screen"/>
</dbReference>
<feature type="region of interest" description="Disordered" evidence="4">
    <location>
        <begin position="499"/>
        <end position="557"/>
    </location>
</feature>
<dbReference type="GO" id="GO:0005634">
    <property type="term" value="C:nucleus"/>
    <property type="evidence" value="ECO:0007669"/>
    <property type="project" value="UniProtKB-SubCell"/>
</dbReference>
<gene>
    <name evidence="7 8" type="primary">BtbVII</name>
    <name evidence="7" type="synonym">BcDNA:GH07729</name>
    <name evidence="7" type="synonym">BTB-VII</name>
    <name evidence="7" type="synonym">BTBVII</name>
    <name evidence="7" type="synonym">CG11494</name>
    <name evidence="7" type="synonym">CG14956</name>
    <name evidence="7" type="synonym">Dmel\CG43365</name>
    <name evidence="7 8" type="ORF">CG43365</name>
    <name evidence="7" type="ORF">Dmel_CG43365</name>
</gene>
<feature type="compositionally biased region" description="Polar residues" evidence="4">
    <location>
        <begin position="635"/>
        <end position="645"/>
    </location>
</feature>
<dbReference type="CDD" id="cd18315">
    <property type="entry name" value="BTB_POZ_BAB-like"/>
    <property type="match status" value="1"/>
</dbReference>
<dbReference type="EMBL" id="AE014296">
    <property type="protein sequence ID" value="AGB94050.1"/>
    <property type="molecule type" value="Genomic_DNA"/>
</dbReference>
<dbReference type="AGR" id="FB:FBgn0263108"/>
<dbReference type="InterPro" id="IPR009057">
    <property type="entry name" value="Homeodomain-like_sf"/>
</dbReference>
<dbReference type="OrthoDB" id="10261408at2759"/>
<accession>M9PE48</accession>
<dbReference type="PROSITE" id="PS50097">
    <property type="entry name" value="BTB"/>
    <property type="match status" value="1"/>
</dbReference>
<dbReference type="GeneID" id="38376"/>
<feature type="domain" description="BTB" evidence="5">
    <location>
        <begin position="31"/>
        <end position="96"/>
    </location>
</feature>
<feature type="compositionally biased region" description="Gly residues" evidence="4">
    <location>
        <begin position="528"/>
        <end position="550"/>
    </location>
</feature>
<feature type="compositionally biased region" description="Low complexity" evidence="4">
    <location>
        <begin position="162"/>
        <end position="190"/>
    </location>
</feature>
<dbReference type="SUPFAM" id="SSF81995">
    <property type="entry name" value="beta-sandwich domain of Sec23/24"/>
    <property type="match status" value="1"/>
</dbReference>
<dbReference type="SMR" id="M9PE48"/>
<reference evidence="7 9" key="3">
    <citation type="journal article" date="2002" name="Genome Biol.">
        <title>Annotation of the Drosophila melanogaster euchromatic genome: a systematic review.</title>
        <authorList>
            <person name="Misra S."/>
            <person name="Crosby M.A."/>
            <person name="Mungall C.J."/>
            <person name="Matthews B.B."/>
            <person name="Campbell K.S."/>
            <person name="Hradecky P."/>
            <person name="Huang Y."/>
            <person name="Kaminker J.S."/>
            <person name="Millburn G.H."/>
            <person name="Prochnik S.E."/>
            <person name="Smith C.D."/>
            <person name="Tupy J.L."/>
            <person name="Whitfied E.J."/>
            <person name="Bayraktaroglu L."/>
            <person name="Berman B.P."/>
            <person name="Bettencourt B.R."/>
            <person name="Celniker S.E."/>
            <person name="de Grey A.D."/>
            <person name="Drysdale R.A."/>
            <person name="Harris N.L."/>
            <person name="Richter J."/>
            <person name="Russo S."/>
            <person name="Schroeder A.J."/>
            <person name="Shu S.Q."/>
            <person name="Stapleton M."/>
            <person name="Yamada C."/>
            <person name="Ashburner M."/>
            <person name="Gelbart W.M."/>
            <person name="Rubin G.M."/>
            <person name="Lewis S.E."/>
        </authorList>
    </citation>
    <scope>GENOME REANNOTATION</scope>
    <source>
        <strain evidence="9">Berkeley</strain>
    </source>
</reference>
<feature type="region of interest" description="Disordered" evidence="4">
    <location>
        <begin position="356"/>
        <end position="389"/>
    </location>
</feature>
<feature type="compositionally biased region" description="Low complexity" evidence="4">
    <location>
        <begin position="445"/>
        <end position="466"/>
    </location>
</feature>
<dbReference type="PANTHER" id="PTHR23110">
    <property type="entry name" value="BTB DOMAIN TRANSCRIPTION FACTOR"/>
    <property type="match status" value="1"/>
</dbReference>
<name>M9PE48_DROME</name>
<dbReference type="Pfam" id="PF00651">
    <property type="entry name" value="BTB"/>
    <property type="match status" value="1"/>
</dbReference>
<organism evidence="7 9">
    <name type="scientific">Drosophila melanogaster</name>
    <name type="common">Fruit fly</name>
    <dbReference type="NCBI Taxonomy" id="7227"/>
    <lineage>
        <taxon>Eukaryota</taxon>
        <taxon>Metazoa</taxon>
        <taxon>Ecdysozoa</taxon>
        <taxon>Arthropoda</taxon>
        <taxon>Hexapoda</taxon>
        <taxon>Insecta</taxon>
        <taxon>Pterygota</taxon>
        <taxon>Neoptera</taxon>
        <taxon>Endopterygota</taxon>
        <taxon>Diptera</taxon>
        <taxon>Brachycera</taxon>
        <taxon>Muscomorpha</taxon>
        <taxon>Ephydroidea</taxon>
        <taxon>Drosophilidae</taxon>
        <taxon>Drosophila</taxon>
        <taxon>Sophophora</taxon>
    </lineage>
</organism>
<dbReference type="AlphaFoldDB" id="M9PE48"/>
<feature type="region of interest" description="Disordered" evidence="4">
    <location>
        <begin position="329"/>
        <end position="348"/>
    </location>
</feature>
<dbReference type="VEuPathDB" id="VectorBase:FBgn0263108"/>
<dbReference type="RefSeq" id="NP_001261355.1">
    <property type="nucleotide sequence ID" value="NM_001274426.1"/>
</dbReference>
<dbReference type="Proteomes" id="UP000000803">
    <property type="component" value="Chromosome 3L"/>
</dbReference>